<dbReference type="InterPro" id="IPR036291">
    <property type="entry name" value="NAD(P)-bd_dom_sf"/>
</dbReference>
<dbReference type="SUPFAM" id="SSF51735">
    <property type="entry name" value="NAD(P)-binding Rossmann-fold domains"/>
    <property type="match status" value="1"/>
</dbReference>
<evidence type="ECO:0000259" key="1">
    <source>
        <dbReference type="Pfam" id="PF05368"/>
    </source>
</evidence>
<accession>A0A1V6PY91</accession>
<sequence>MATARHVLVFGATGDVGSAAALQAHEQRANVFLAVRDVEKTIPKLNHIAFKKVQADLTDPKTVKAAVTQTGAKVVFIYAVFGATDGMRLSLLALKEAGVEFVVLLSSFTIEDNPRQVTPTDFIAWHHAQVEISLEDIFGVENSTAIRPAYFASNIFQQKHGVMKGLVEIPNPEAEFDWISPSDVGRVCGTILAQGTTQHIVGLVGAEKMSLKDAVAVISRTLGKRIEVKKIETDQALQNIVSIGVPPPVATWMIHDVMHKAGAAFRATGFEEAVGNVRKYTEKHPLKFQQWVEENRTKFQ</sequence>
<dbReference type="Gene3D" id="3.40.50.720">
    <property type="entry name" value="NAD(P)-binding Rossmann-like Domain"/>
    <property type="match status" value="1"/>
</dbReference>
<comment type="caution">
    <text evidence="2">The sequence shown here is derived from an EMBL/GenBank/DDBJ whole genome shotgun (WGS) entry which is preliminary data.</text>
</comment>
<name>A0A1V6PY91_9EURO</name>
<dbReference type="InterPro" id="IPR051604">
    <property type="entry name" value="Ergot_Alk_Oxidoreductase"/>
</dbReference>
<dbReference type="AlphaFoldDB" id="A0A1V6PY91"/>
<proteinExistence type="predicted"/>
<gene>
    <name evidence="2" type="ORF">PENANT_c026G00653</name>
</gene>
<dbReference type="PANTHER" id="PTHR43162">
    <property type="match status" value="1"/>
</dbReference>
<organism evidence="2 3">
    <name type="scientific">Penicillium antarcticum</name>
    <dbReference type="NCBI Taxonomy" id="416450"/>
    <lineage>
        <taxon>Eukaryota</taxon>
        <taxon>Fungi</taxon>
        <taxon>Dikarya</taxon>
        <taxon>Ascomycota</taxon>
        <taxon>Pezizomycotina</taxon>
        <taxon>Eurotiomycetes</taxon>
        <taxon>Eurotiomycetidae</taxon>
        <taxon>Eurotiales</taxon>
        <taxon>Aspergillaceae</taxon>
        <taxon>Penicillium</taxon>
    </lineage>
</organism>
<feature type="domain" description="NmrA-like" evidence="1">
    <location>
        <begin position="6"/>
        <end position="257"/>
    </location>
</feature>
<evidence type="ECO:0000313" key="3">
    <source>
        <dbReference type="Proteomes" id="UP000191672"/>
    </source>
</evidence>
<dbReference type="InterPro" id="IPR008030">
    <property type="entry name" value="NmrA-like"/>
</dbReference>
<dbReference type="Proteomes" id="UP000191672">
    <property type="component" value="Unassembled WGS sequence"/>
</dbReference>
<dbReference type="Pfam" id="PF05368">
    <property type="entry name" value="NmrA"/>
    <property type="match status" value="1"/>
</dbReference>
<dbReference type="PANTHER" id="PTHR43162:SF1">
    <property type="entry name" value="PRESTALK A DIFFERENTIATION PROTEIN A"/>
    <property type="match status" value="1"/>
</dbReference>
<protein>
    <recommendedName>
        <fullName evidence="1">NmrA-like domain-containing protein</fullName>
    </recommendedName>
</protein>
<dbReference type="EMBL" id="MDYN01000026">
    <property type="protein sequence ID" value="OQD81672.1"/>
    <property type="molecule type" value="Genomic_DNA"/>
</dbReference>
<dbReference type="STRING" id="416450.A0A1V6PY91"/>
<evidence type="ECO:0000313" key="2">
    <source>
        <dbReference type="EMBL" id="OQD81672.1"/>
    </source>
</evidence>
<keyword evidence="3" id="KW-1185">Reference proteome</keyword>
<reference evidence="3" key="1">
    <citation type="journal article" date="2017" name="Nat. Microbiol.">
        <title>Global analysis of biosynthetic gene clusters reveals vast potential of secondary metabolite production in Penicillium species.</title>
        <authorList>
            <person name="Nielsen J.C."/>
            <person name="Grijseels S."/>
            <person name="Prigent S."/>
            <person name="Ji B."/>
            <person name="Dainat J."/>
            <person name="Nielsen K.F."/>
            <person name="Frisvad J.C."/>
            <person name="Workman M."/>
            <person name="Nielsen J."/>
        </authorList>
    </citation>
    <scope>NUCLEOTIDE SEQUENCE [LARGE SCALE GENOMIC DNA]</scope>
    <source>
        <strain evidence="3">IBT 31811</strain>
    </source>
</reference>